<evidence type="ECO:0000256" key="3">
    <source>
        <dbReference type="ARBA" id="ARBA00022630"/>
    </source>
</evidence>
<dbReference type="Pfam" id="PF01494">
    <property type="entry name" value="FAD_binding_3"/>
    <property type="match status" value="1"/>
</dbReference>
<dbReference type="InterPro" id="IPR036188">
    <property type="entry name" value="FAD/NAD-bd_sf"/>
</dbReference>
<accession>A0AAU9JNX7</accession>
<dbReference type="Gene3D" id="3.50.50.60">
    <property type="entry name" value="FAD/NAD(P)-binding domain"/>
    <property type="match status" value="2"/>
</dbReference>
<comment type="similarity">
    <text evidence="2">Belongs to the UbiH/COQ6 family.</text>
</comment>
<dbReference type="InterPro" id="IPR051205">
    <property type="entry name" value="UbiH/COQ6_monooxygenase"/>
</dbReference>
<sequence>MYSDVLIVGGGMAGSALGCALATSSLFSKITVIDTTPIPKAPENEVPDPRCVTLTPISQKFMRSIGTWNLIEEKRRAGFKEMKVWDYYGTGSMLFEDSYGWVLENKAITHANMTRLSQFPNVEILAPAKVKGFSVRTGEVEVELEDGQKLTTSLVVGADGKESKVRNDFKIGAWRSTYPHCGLVCTVKADNKVPTAYQRFLKTGPIALLPFWDDYYSIVWSLPPLEAERLKKIPPAQFIEELNKALHDPSIVSFPVSTQLDAPMIREITTDRFSFPYALQHASKFVDSRVALIGDAAHTIHPMAGQGYNLGVYDVINLAHDLCEAAKVGKDPGSLMSLENYATRSRLYNTLFAGFEQFILWNYTDFGLIHYWRNANFSLINNIPPLKSLFQAGANGTYYVPSHWSWVSEMPPEEIPF</sequence>
<comment type="caution">
    <text evidence="8">The sequence shown here is derived from an EMBL/GenBank/DDBJ whole genome shotgun (WGS) entry which is preliminary data.</text>
</comment>
<dbReference type="PANTHER" id="PTHR43876:SF7">
    <property type="entry name" value="UBIQUINONE BIOSYNTHESIS MONOOXYGENASE COQ6, MITOCHONDRIAL"/>
    <property type="match status" value="1"/>
</dbReference>
<dbReference type="PANTHER" id="PTHR43876">
    <property type="entry name" value="UBIQUINONE BIOSYNTHESIS MONOOXYGENASE COQ6, MITOCHONDRIAL"/>
    <property type="match status" value="1"/>
</dbReference>
<keyword evidence="4" id="KW-0274">FAD</keyword>
<evidence type="ECO:0000313" key="9">
    <source>
        <dbReference type="Proteomes" id="UP001162131"/>
    </source>
</evidence>
<organism evidence="8 9">
    <name type="scientific">Blepharisma stoltei</name>
    <dbReference type="NCBI Taxonomy" id="1481888"/>
    <lineage>
        <taxon>Eukaryota</taxon>
        <taxon>Sar</taxon>
        <taxon>Alveolata</taxon>
        <taxon>Ciliophora</taxon>
        <taxon>Postciliodesmatophora</taxon>
        <taxon>Heterotrichea</taxon>
        <taxon>Heterotrichida</taxon>
        <taxon>Blepharismidae</taxon>
        <taxon>Blepharisma</taxon>
    </lineage>
</organism>
<dbReference type="InterPro" id="IPR002938">
    <property type="entry name" value="FAD-bd"/>
</dbReference>
<dbReference type="SUPFAM" id="SSF51905">
    <property type="entry name" value="FAD/NAD(P)-binding domain"/>
    <property type="match status" value="1"/>
</dbReference>
<evidence type="ECO:0000256" key="2">
    <source>
        <dbReference type="ARBA" id="ARBA00005349"/>
    </source>
</evidence>
<comment type="cofactor">
    <cofactor evidence="1">
        <name>FAD</name>
        <dbReference type="ChEBI" id="CHEBI:57692"/>
    </cofactor>
</comment>
<feature type="domain" description="FAD-binding" evidence="7">
    <location>
        <begin position="3"/>
        <end position="327"/>
    </location>
</feature>
<dbReference type="GO" id="GO:0004497">
    <property type="term" value="F:monooxygenase activity"/>
    <property type="evidence" value="ECO:0007669"/>
    <property type="project" value="UniProtKB-KW"/>
</dbReference>
<dbReference type="GO" id="GO:0071949">
    <property type="term" value="F:FAD binding"/>
    <property type="evidence" value="ECO:0007669"/>
    <property type="project" value="InterPro"/>
</dbReference>
<keyword evidence="9" id="KW-1185">Reference proteome</keyword>
<dbReference type="AlphaFoldDB" id="A0AAU9JNX7"/>
<dbReference type="GO" id="GO:0016705">
    <property type="term" value="F:oxidoreductase activity, acting on paired donors, with incorporation or reduction of molecular oxygen"/>
    <property type="evidence" value="ECO:0007669"/>
    <property type="project" value="InterPro"/>
</dbReference>
<protein>
    <recommendedName>
        <fullName evidence="7">FAD-binding domain-containing protein</fullName>
    </recommendedName>
</protein>
<dbReference type="NCBIfam" id="TIGR01988">
    <property type="entry name" value="Ubi-OHases"/>
    <property type="match status" value="1"/>
</dbReference>
<name>A0AAU9JNX7_9CILI</name>
<evidence type="ECO:0000256" key="4">
    <source>
        <dbReference type="ARBA" id="ARBA00022827"/>
    </source>
</evidence>
<dbReference type="Proteomes" id="UP001162131">
    <property type="component" value="Unassembled WGS sequence"/>
</dbReference>
<proteinExistence type="inferred from homology"/>
<gene>
    <name evidence="8" type="ORF">BSTOLATCC_MIC44620</name>
</gene>
<dbReference type="InterPro" id="IPR010971">
    <property type="entry name" value="UbiH/COQ6"/>
</dbReference>
<dbReference type="EMBL" id="CAJZBQ010000044">
    <property type="protein sequence ID" value="CAG9328001.1"/>
    <property type="molecule type" value="Genomic_DNA"/>
</dbReference>
<evidence type="ECO:0000256" key="5">
    <source>
        <dbReference type="ARBA" id="ARBA00023002"/>
    </source>
</evidence>
<dbReference type="PRINTS" id="PR00420">
    <property type="entry name" value="RNGMNOXGNASE"/>
</dbReference>
<dbReference type="GO" id="GO:0005739">
    <property type="term" value="C:mitochondrion"/>
    <property type="evidence" value="ECO:0007669"/>
    <property type="project" value="TreeGrafter"/>
</dbReference>
<evidence type="ECO:0000313" key="8">
    <source>
        <dbReference type="EMBL" id="CAG9328001.1"/>
    </source>
</evidence>
<evidence type="ECO:0000259" key="7">
    <source>
        <dbReference type="Pfam" id="PF01494"/>
    </source>
</evidence>
<evidence type="ECO:0000256" key="1">
    <source>
        <dbReference type="ARBA" id="ARBA00001974"/>
    </source>
</evidence>
<keyword evidence="5" id="KW-0560">Oxidoreductase</keyword>
<evidence type="ECO:0000256" key="6">
    <source>
        <dbReference type="ARBA" id="ARBA00023033"/>
    </source>
</evidence>
<dbReference type="GO" id="GO:0006744">
    <property type="term" value="P:ubiquinone biosynthetic process"/>
    <property type="evidence" value="ECO:0007669"/>
    <property type="project" value="InterPro"/>
</dbReference>
<reference evidence="8" key="1">
    <citation type="submission" date="2021-09" db="EMBL/GenBank/DDBJ databases">
        <authorList>
            <consortium name="AG Swart"/>
            <person name="Singh M."/>
            <person name="Singh A."/>
            <person name="Seah K."/>
            <person name="Emmerich C."/>
        </authorList>
    </citation>
    <scope>NUCLEOTIDE SEQUENCE</scope>
    <source>
        <strain evidence="8">ATCC30299</strain>
    </source>
</reference>
<keyword evidence="3" id="KW-0285">Flavoprotein</keyword>
<keyword evidence="6" id="KW-0503">Monooxygenase</keyword>